<evidence type="ECO:0000256" key="10">
    <source>
        <dbReference type="ARBA" id="ARBA00037847"/>
    </source>
</evidence>
<dbReference type="FunFam" id="3.40.50.150:FF:000119">
    <property type="entry name" value="probable pectin methyltransferase QUA2"/>
    <property type="match status" value="1"/>
</dbReference>
<dbReference type="Pfam" id="PF03141">
    <property type="entry name" value="Methyltransf_29"/>
    <property type="match status" value="1"/>
</dbReference>
<feature type="compositionally biased region" description="Gly residues" evidence="12">
    <location>
        <begin position="9"/>
        <end position="20"/>
    </location>
</feature>
<evidence type="ECO:0000256" key="9">
    <source>
        <dbReference type="ARBA" id="ARBA00023180"/>
    </source>
</evidence>
<dbReference type="AlphaFoldDB" id="A0A7I8KCW2"/>
<proteinExistence type="inferred from homology"/>
<dbReference type="PANTHER" id="PTHR10108:SF899">
    <property type="entry name" value="PECTIN METHYLTRANSFERASE QUA2-RELATED"/>
    <property type="match status" value="1"/>
</dbReference>
<dbReference type="CDD" id="cd02440">
    <property type="entry name" value="AdoMet_MTases"/>
    <property type="match status" value="1"/>
</dbReference>
<evidence type="ECO:0000256" key="2">
    <source>
        <dbReference type="ARBA" id="ARBA00008361"/>
    </source>
</evidence>
<dbReference type="Gene3D" id="3.40.50.150">
    <property type="entry name" value="Vaccinia Virus protein VP39"/>
    <property type="match status" value="1"/>
</dbReference>
<evidence type="ECO:0000256" key="7">
    <source>
        <dbReference type="ARBA" id="ARBA00022989"/>
    </source>
</evidence>
<dbReference type="EC" id="2.1.1.-" evidence="11"/>
<dbReference type="GO" id="GO:0032259">
    <property type="term" value="P:methylation"/>
    <property type="evidence" value="ECO:0007669"/>
    <property type="project" value="UniProtKB-KW"/>
</dbReference>
<evidence type="ECO:0000313" key="14">
    <source>
        <dbReference type="Proteomes" id="UP000663760"/>
    </source>
</evidence>
<keyword evidence="7 11" id="KW-1133">Transmembrane helix</keyword>
<evidence type="ECO:0000256" key="6">
    <source>
        <dbReference type="ARBA" id="ARBA00022968"/>
    </source>
</evidence>
<dbReference type="Proteomes" id="UP000663760">
    <property type="component" value="Chromosome 4"/>
</dbReference>
<dbReference type="GO" id="GO:0016020">
    <property type="term" value="C:membrane"/>
    <property type="evidence" value="ECO:0007669"/>
    <property type="project" value="UniProtKB-SubCell"/>
</dbReference>
<feature type="transmembrane region" description="Helical" evidence="11">
    <location>
        <begin position="70"/>
        <end position="92"/>
    </location>
</feature>
<keyword evidence="3 11" id="KW-0489">Methyltransferase</keyword>
<evidence type="ECO:0000256" key="3">
    <source>
        <dbReference type="ARBA" id="ARBA00022603"/>
    </source>
</evidence>
<evidence type="ECO:0000313" key="13">
    <source>
        <dbReference type="EMBL" id="CAA7395116.1"/>
    </source>
</evidence>
<dbReference type="OrthoDB" id="2013972at2759"/>
<evidence type="ECO:0000256" key="8">
    <source>
        <dbReference type="ARBA" id="ARBA00023136"/>
    </source>
</evidence>
<dbReference type="InterPro" id="IPR029063">
    <property type="entry name" value="SAM-dependent_MTases_sf"/>
</dbReference>
<keyword evidence="9 11" id="KW-0325">Glycoprotein</keyword>
<keyword evidence="14" id="KW-1185">Reference proteome</keyword>
<protein>
    <recommendedName>
        <fullName evidence="11">Methyltransferase</fullName>
        <ecNumber evidence="11">2.1.1.-</ecNumber>
    </recommendedName>
</protein>
<organism evidence="13 14">
    <name type="scientific">Spirodela intermedia</name>
    <name type="common">Intermediate duckweed</name>
    <dbReference type="NCBI Taxonomy" id="51605"/>
    <lineage>
        <taxon>Eukaryota</taxon>
        <taxon>Viridiplantae</taxon>
        <taxon>Streptophyta</taxon>
        <taxon>Embryophyta</taxon>
        <taxon>Tracheophyta</taxon>
        <taxon>Spermatophyta</taxon>
        <taxon>Magnoliopsida</taxon>
        <taxon>Liliopsida</taxon>
        <taxon>Araceae</taxon>
        <taxon>Lemnoideae</taxon>
        <taxon>Spirodela</taxon>
    </lineage>
</organism>
<feature type="region of interest" description="Disordered" evidence="12">
    <location>
        <begin position="1"/>
        <end position="20"/>
    </location>
</feature>
<dbReference type="GO" id="GO:0008168">
    <property type="term" value="F:methyltransferase activity"/>
    <property type="evidence" value="ECO:0007669"/>
    <property type="project" value="UniProtKB-UniRule"/>
</dbReference>
<evidence type="ECO:0000256" key="1">
    <source>
        <dbReference type="ARBA" id="ARBA00004606"/>
    </source>
</evidence>
<comment type="subcellular location">
    <subcellularLocation>
        <location evidence="10">Endomembrane system</location>
        <topology evidence="10">Single-pass membrane protein</topology>
    </subcellularLocation>
    <subcellularLocation>
        <location evidence="1 11">Membrane</location>
        <topology evidence="1 11">Single-pass type II membrane protein</topology>
    </subcellularLocation>
</comment>
<accession>A0A7I8KCW2</accession>
<dbReference type="InterPro" id="IPR004159">
    <property type="entry name" value="Put_SAM_MeTrfase"/>
</dbReference>
<keyword evidence="4 11" id="KW-0808">Transferase</keyword>
<evidence type="ECO:0000256" key="5">
    <source>
        <dbReference type="ARBA" id="ARBA00022692"/>
    </source>
</evidence>
<keyword evidence="5 11" id="KW-0812">Transmembrane</keyword>
<dbReference type="EMBL" id="LR746267">
    <property type="protein sequence ID" value="CAA7395116.1"/>
    <property type="molecule type" value="Genomic_DNA"/>
</dbReference>
<evidence type="ECO:0000256" key="11">
    <source>
        <dbReference type="RuleBase" id="RU366043"/>
    </source>
</evidence>
<dbReference type="PANTHER" id="PTHR10108">
    <property type="entry name" value="SAM-DEPENDENT METHYLTRANSFERASE"/>
    <property type="match status" value="1"/>
</dbReference>
<name>A0A7I8KCW2_SPIIN</name>
<reference evidence="13" key="1">
    <citation type="submission" date="2020-02" db="EMBL/GenBank/DDBJ databases">
        <authorList>
            <person name="Scholz U."/>
            <person name="Mascher M."/>
            <person name="Fiebig A."/>
        </authorList>
    </citation>
    <scope>NUCLEOTIDE SEQUENCE</scope>
</reference>
<dbReference type="SUPFAM" id="SSF53335">
    <property type="entry name" value="S-adenosyl-L-methionine-dependent methyltransferases"/>
    <property type="match status" value="2"/>
</dbReference>
<comment type="similarity">
    <text evidence="2 11">Belongs to the methyltransferase superfamily.</text>
</comment>
<keyword evidence="6 11" id="KW-0735">Signal-anchor</keyword>
<dbReference type="GO" id="GO:0012505">
    <property type="term" value="C:endomembrane system"/>
    <property type="evidence" value="ECO:0007669"/>
    <property type="project" value="UniProtKB-SubCell"/>
</dbReference>
<evidence type="ECO:0000256" key="12">
    <source>
        <dbReference type="SAM" id="MobiDB-lite"/>
    </source>
</evidence>
<dbReference type="GO" id="GO:0005737">
    <property type="term" value="C:cytoplasm"/>
    <property type="evidence" value="ECO:0007669"/>
    <property type="project" value="TreeGrafter"/>
</dbReference>
<keyword evidence="8 11" id="KW-0472">Membrane</keyword>
<gene>
    <name evidence="13" type="ORF">SI8410_04005777</name>
</gene>
<sequence length="677" mass="76252">MSRPLLRGPSGGGPRLNGGGAGKWLDYKRSFDHGSQEKDFENGQGHETRSPVSVAAAAAVSRSRKTTVFFVLKLCIVLVMALAILGSLYWTISISMTSRGKIHKNYRRLQEQLVADFSEIGELSRGAVKSKELEFCPPELENYVPCYNASEKLDSEEPNYAHVESERRCPRESSVEEGCVVPTPMDYRIPLRWPTGRDFIWKDNVKITGEEFSSGSLTKRMMVEEEHISFHSNSLMVNGVEDYTHQIAEMIGLRSESDLNNAGVRTVLDIGCGFGSFGAYLFLKQVLTMCIAGYEISGSQVQITLERGLPAMIASLTSKQLPYPFLSFDMVHCAQCGVDWGARDGIFLLEVNRVLRPGGYFVWTSPSNTLRSLRVPQNQRQWALIRNLAESLCWDMMSQQDETIVWKKTDKKMCYKSRKSGPEICSRDLDAESPYYKPLNPCISGIGSHRWVSIEGRRTWPACATMNSTEVSLYGVDPQDFSEDGLRWSAGVSNYWALLSPLIFSDHPKRPGDEDPSTPFNMLRNVLDMNAQLGGFNAALLGAGKSVWVMNVVPTSSVNHLSLILDRGFLGVRHDWCEAFPSYPRTYDLVHADRLLSSETFRKRRCSFLKLFLEMDRLLRPEGWVIIRDTSPLIETARSMAMRLKWDARRVEIGINSDDSLLICQKPFLKKPVSADH</sequence>
<evidence type="ECO:0000256" key="4">
    <source>
        <dbReference type="ARBA" id="ARBA00022679"/>
    </source>
</evidence>